<dbReference type="EMBL" id="JAINUG010000136">
    <property type="protein sequence ID" value="KAJ8393531.1"/>
    <property type="molecule type" value="Genomic_DNA"/>
</dbReference>
<proteinExistence type="predicted"/>
<evidence type="ECO:0000313" key="3">
    <source>
        <dbReference type="Proteomes" id="UP001221898"/>
    </source>
</evidence>
<sequence length="114" mass="11548">MCSVISQGLEQCPVADSSTASFRSQVRFPPPPGLQRNFPARGWLRSGPLGAVNMASYEAFSGFADTGPPPPPGSGLRGGAPSSPGAGVERVSESGLFEEQGHSAGTPTPCGDSS</sequence>
<feature type="region of interest" description="Disordered" evidence="1">
    <location>
        <begin position="14"/>
        <end position="39"/>
    </location>
</feature>
<feature type="region of interest" description="Disordered" evidence="1">
    <location>
        <begin position="60"/>
        <end position="114"/>
    </location>
</feature>
<name>A0AAD7S2H8_9TELE</name>
<evidence type="ECO:0000313" key="2">
    <source>
        <dbReference type="EMBL" id="KAJ8393531.1"/>
    </source>
</evidence>
<reference evidence="2" key="1">
    <citation type="journal article" date="2023" name="Science">
        <title>Genome structures resolve the early diversification of teleost fishes.</title>
        <authorList>
            <person name="Parey E."/>
            <person name="Louis A."/>
            <person name="Montfort J."/>
            <person name="Bouchez O."/>
            <person name="Roques C."/>
            <person name="Iampietro C."/>
            <person name="Lluch J."/>
            <person name="Castinel A."/>
            <person name="Donnadieu C."/>
            <person name="Desvignes T."/>
            <person name="Floi Bucao C."/>
            <person name="Jouanno E."/>
            <person name="Wen M."/>
            <person name="Mejri S."/>
            <person name="Dirks R."/>
            <person name="Jansen H."/>
            <person name="Henkel C."/>
            <person name="Chen W.J."/>
            <person name="Zahm M."/>
            <person name="Cabau C."/>
            <person name="Klopp C."/>
            <person name="Thompson A.W."/>
            <person name="Robinson-Rechavi M."/>
            <person name="Braasch I."/>
            <person name="Lecointre G."/>
            <person name="Bobe J."/>
            <person name="Postlethwait J.H."/>
            <person name="Berthelot C."/>
            <person name="Roest Crollius H."/>
            <person name="Guiguen Y."/>
        </authorList>
    </citation>
    <scope>NUCLEOTIDE SEQUENCE</scope>
    <source>
        <strain evidence="2">NC1722</strain>
    </source>
</reference>
<dbReference type="Proteomes" id="UP001221898">
    <property type="component" value="Unassembled WGS sequence"/>
</dbReference>
<feature type="compositionally biased region" description="Polar residues" evidence="1">
    <location>
        <begin position="103"/>
        <end position="114"/>
    </location>
</feature>
<organism evidence="2 3">
    <name type="scientific">Aldrovandia affinis</name>
    <dbReference type="NCBI Taxonomy" id="143900"/>
    <lineage>
        <taxon>Eukaryota</taxon>
        <taxon>Metazoa</taxon>
        <taxon>Chordata</taxon>
        <taxon>Craniata</taxon>
        <taxon>Vertebrata</taxon>
        <taxon>Euteleostomi</taxon>
        <taxon>Actinopterygii</taxon>
        <taxon>Neopterygii</taxon>
        <taxon>Teleostei</taxon>
        <taxon>Notacanthiformes</taxon>
        <taxon>Halosauridae</taxon>
        <taxon>Aldrovandia</taxon>
    </lineage>
</organism>
<gene>
    <name evidence="2" type="ORF">AAFF_G00060040</name>
</gene>
<dbReference type="AlphaFoldDB" id="A0AAD7S2H8"/>
<comment type="caution">
    <text evidence="2">The sequence shown here is derived from an EMBL/GenBank/DDBJ whole genome shotgun (WGS) entry which is preliminary data.</text>
</comment>
<accession>A0AAD7S2H8</accession>
<evidence type="ECO:0000256" key="1">
    <source>
        <dbReference type="SAM" id="MobiDB-lite"/>
    </source>
</evidence>
<keyword evidence="3" id="KW-1185">Reference proteome</keyword>
<protein>
    <submittedName>
        <fullName evidence="2">Uncharacterized protein</fullName>
    </submittedName>
</protein>